<dbReference type="OrthoDB" id="308439at2157"/>
<comment type="caution">
    <text evidence="7">The sequence shown here is derived from an EMBL/GenBank/DDBJ whole genome shotgun (WGS) entry which is preliminary data.</text>
</comment>
<keyword evidence="2 5" id="KW-0812">Transmembrane</keyword>
<dbReference type="SUPFAM" id="SSF144091">
    <property type="entry name" value="Rhomboid-like"/>
    <property type="match status" value="1"/>
</dbReference>
<name>A0A498KTY9_9EURY</name>
<feature type="transmembrane region" description="Helical" evidence="5">
    <location>
        <begin position="261"/>
        <end position="282"/>
    </location>
</feature>
<evidence type="ECO:0000313" key="8">
    <source>
        <dbReference type="Proteomes" id="UP000289691"/>
    </source>
</evidence>
<feature type="domain" description="Peptidase S54 rhomboid" evidence="6">
    <location>
        <begin position="59"/>
        <end position="210"/>
    </location>
</feature>
<dbReference type="Gene3D" id="1.20.1540.10">
    <property type="entry name" value="Rhomboid-like"/>
    <property type="match status" value="1"/>
</dbReference>
<feature type="transmembrane region" description="Helical" evidence="5">
    <location>
        <begin position="142"/>
        <end position="160"/>
    </location>
</feature>
<comment type="subcellular location">
    <subcellularLocation>
        <location evidence="1">Membrane</location>
        <topology evidence="1">Multi-pass membrane protein</topology>
    </subcellularLocation>
</comment>
<keyword evidence="7" id="KW-0645">Protease</keyword>
<dbReference type="AlphaFoldDB" id="A0A498KTY9"/>
<dbReference type="EMBL" id="RDFA01000005">
    <property type="protein sequence ID" value="RXK47795.1"/>
    <property type="molecule type" value="Genomic_DNA"/>
</dbReference>
<gene>
    <name evidence="7" type="ORF">EAF64_14175</name>
</gene>
<feature type="transmembrane region" description="Helical" evidence="5">
    <location>
        <begin position="76"/>
        <end position="94"/>
    </location>
</feature>
<evidence type="ECO:0000256" key="4">
    <source>
        <dbReference type="ARBA" id="ARBA00023136"/>
    </source>
</evidence>
<dbReference type="InterPro" id="IPR035952">
    <property type="entry name" value="Rhomboid-like_sf"/>
</dbReference>
<evidence type="ECO:0000256" key="1">
    <source>
        <dbReference type="ARBA" id="ARBA00004141"/>
    </source>
</evidence>
<dbReference type="GO" id="GO:0004252">
    <property type="term" value="F:serine-type endopeptidase activity"/>
    <property type="evidence" value="ECO:0007669"/>
    <property type="project" value="InterPro"/>
</dbReference>
<dbReference type="InterPro" id="IPR022764">
    <property type="entry name" value="Peptidase_S54_rhomboid_dom"/>
</dbReference>
<reference evidence="7 8" key="1">
    <citation type="submission" date="2019-01" db="EMBL/GenBank/DDBJ databases">
        <title>Halorientalis sp. F13-25 a new haloarchaeum isolated from hypersaline water.</title>
        <authorList>
            <person name="Ana D.-V."/>
            <person name="Cristina S.-P."/>
            <person name="Antonio V."/>
        </authorList>
    </citation>
    <scope>NUCLEOTIDE SEQUENCE [LARGE SCALE GENOMIC DNA]</scope>
    <source>
        <strain evidence="7 8">F13-25</strain>
    </source>
</reference>
<evidence type="ECO:0000313" key="7">
    <source>
        <dbReference type="EMBL" id="RXK47795.1"/>
    </source>
</evidence>
<organism evidence="7 8">
    <name type="scientific">Halorientalis pallida</name>
    <dbReference type="NCBI Taxonomy" id="2479928"/>
    <lineage>
        <taxon>Archaea</taxon>
        <taxon>Methanobacteriati</taxon>
        <taxon>Methanobacteriota</taxon>
        <taxon>Stenosarchaea group</taxon>
        <taxon>Halobacteria</taxon>
        <taxon>Halobacteriales</taxon>
        <taxon>Haloarculaceae</taxon>
        <taxon>Halorientalis</taxon>
    </lineage>
</organism>
<feature type="transmembrane region" description="Helical" evidence="5">
    <location>
        <begin position="20"/>
        <end position="43"/>
    </location>
</feature>
<evidence type="ECO:0000256" key="3">
    <source>
        <dbReference type="ARBA" id="ARBA00022989"/>
    </source>
</evidence>
<sequence>MKPMSTEIAGVPVRAWLPSRAAIIDSLLLGSVATLVVAIHYLLRPSIHALLAFDHQAVNLWGFLTAAYVHHDAQHLFGNVTTFLIAGSLASGLYRMAGQRRLFHLLLGPLLVVLPVMVLATSFVVVSIVAPEAAPTERGFSGVASGVIGVAFAALFGLVARWYSLQSAWRLGFGAFIILEATVGLIYSGGQSFKMLGLAILGGFLIGWDLARVTEWPPSREAWIDWGMHAGFVALVVMMLVLFMLVMFPAQVVTDDSTINIVAHGVGFLYGIGFALVGWFLMRDGSTSNS</sequence>
<feature type="transmembrane region" description="Helical" evidence="5">
    <location>
        <begin position="167"/>
        <end position="187"/>
    </location>
</feature>
<keyword evidence="7" id="KW-0378">Hydrolase</keyword>
<dbReference type="RefSeq" id="WP_129069647.1">
    <property type="nucleotide sequence ID" value="NZ_RDFA01000005.1"/>
</dbReference>
<dbReference type="GO" id="GO:0006508">
    <property type="term" value="P:proteolysis"/>
    <property type="evidence" value="ECO:0007669"/>
    <property type="project" value="UniProtKB-KW"/>
</dbReference>
<dbReference type="Proteomes" id="UP000289691">
    <property type="component" value="Unassembled WGS sequence"/>
</dbReference>
<keyword evidence="3 5" id="KW-1133">Transmembrane helix</keyword>
<keyword evidence="4 5" id="KW-0472">Membrane</keyword>
<proteinExistence type="predicted"/>
<evidence type="ECO:0000256" key="5">
    <source>
        <dbReference type="SAM" id="Phobius"/>
    </source>
</evidence>
<dbReference type="GO" id="GO:0016020">
    <property type="term" value="C:membrane"/>
    <property type="evidence" value="ECO:0007669"/>
    <property type="project" value="UniProtKB-SubCell"/>
</dbReference>
<evidence type="ECO:0000256" key="2">
    <source>
        <dbReference type="ARBA" id="ARBA00022692"/>
    </source>
</evidence>
<feature type="transmembrane region" description="Helical" evidence="5">
    <location>
        <begin position="223"/>
        <end position="249"/>
    </location>
</feature>
<dbReference type="Pfam" id="PF01694">
    <property type="entry name" value="Rhomboid"/>
    <property type="match status" value="1"/>
</dbReference>
<evidence type="ECO:0000259" key="6">
    <source>
        <dbReference type="Pfam" id="PF01694"/>
    </source>
</evidence>
<keyword evidence="8" id="KW-1185">Reference proteome</keyword>
<feature type="transmembrane region" description="Helical" evidence="5">
    <location>
        <begin position="106"/>
        <end position="130"/>
    </location>
</feature>
<accession>A0A498KTY9</accession>
<protein>
    <submittedName>
        <fullName evidence="7">Rhomboid family intramembrane serine protease</fullName>
    </submittedName>
</protein>